<keyword evidence="3" id="KW-1185">Reference proteome</keyword>
<dbReference type="AlphaFoldDB" id="A0A7W6GHZ0"/>
<dbReference type="PROSITE" id="PS51704">
    <property type="entry name" value="GP_PDE"/>
    <property type="match status" value="1"/>
</dbReference>
<dbReference type="InterPro" id="IPR030395">
    <property type="entry name" value="GP_PDE_dom"/>
</dbReference>
<evidence type="ECO:0000259" key="1">
    <source>
        <dbReference type="PROSITE" id="PS51704"/>
    </source>
</evidence>
<dbReference type="PANTHER" id="PTHR46211">
    <property type="entry name" value="GLYCEROPHOSPHORYL DIESTER PHOSPHODIESTERASE"/>
    <property type="match status" value="1"/>
</dbReference>
<sequence>MKLDWLTAAPIAHRGLHDAAAGVLENTPGAVSRALERGYGVEIDVRETADGEAVVFHDATLLRLTGRKGRVGELTLAELKELELIGSRERFWTLGECLELVAGRGALVIEIKAPWRKVPDFARRVAQQVSGRDEPIAVKSFNPRAIAAVREAAPKLPRGIIGEAFADDNPAWKHVSPRRRASARDILHRRKTRPHFLSWDMTDLPRPAVAEMRERGLPVLTWTVTNPAEQAQALACADQIVFEGFTPARAEDARTS</sequence>
<dbReference type="GO" id="GO:0008081">
    <property type="term" value="F:phosphoric diester hydrolase activity"/>
    <property type="evidence" value="ECO:0007669"/>
    <property type="project" value="InterPro"/>
</dbReference>
<proteinExistence type="predicted"/>
<dbReference type="Proteomes" id="UP000528964">
    <property type="component" value="Unassembled WGS sequence"/>
</dbReference>
<dbReference type="PANTHER" id="PTHR46211:SF1">
    <property type="entry name" value="GLYCEROPHOSPHODIESTER PHOSPHODIESTERASE, CYTOPLASMIC"/>
    <property type="match status" value="1"/>
</dbReference>
<dbReference type="EMBL" id="JACIDR010000005">
    <property type="protein sequence ID" value="MBB3974314.1"/>
    <property type="molecule type" value="Genomic_DNA"/>
</dbReference>
<reference evidence="2 3" key="1">
    <citation type="submission" date="2020-08" db="EMBL/GenBank/DDBJ databases">
        <title>Genomic Encyclopedia of Type Strains, Phase IV (KMG-IV): sequencing the most valuable type-strain genomes for metagenomic binning, comparative biology and taxonomic classification.</title>
        <authorList>
            <person name="Goeker M."/>
        </authorList>
    </citation>
    <scope>NUCLEOTIDE SEQUENCE [LARGE SCALE GENOMIC DNA]</scope>
    <source>
        <strain evidence="2 3">DSM 25481</strain>
    </source>
</reference>
<evidence type="ECO:0000313" key="2">
    <source>
        <dbReference type="EMBL" id="MBB3974314.1"/>
    </source>
</evidence>
<dbReference type="InterPro" id="IPR017946">
    <property type="entry name" value="PLC-like_Pdiesterase_TIM-brl"/>
</dbReference>
<dbReference type="GO" id="GO:0006629">
    <property type="term" value="P:lipid metabolic process"/>
    <property type="evidence" value="ECO:0007669"/>
    <property type="project" value="InterPro"/>
</dbReference>
<protein>
    <submittedName>
        <fullName evidence="2">Glycerophosphoryl diester phosphodiesterase</fullName>
    </submittedName>
</protein>
<accession>A0A7W6GHZ0</accession>
<dbReference type="Pfam" id="PF03009">
    <property type="entry name" value="GDPD"/>
    <property type="match status" value="1"/>
</dbReference>
<dbReference type="RefSeq" id="WP_210286212.1">
    <property type="nucleotide sequence ID" value="NZ_JACIDR010000005.1"/>
</dbReference>
<gene>
    <name evidence="2" type="ORF">GGR24_002995</name>
</gene>
<organism evidence="2 3">
    <name type="scientific">Hansschlegelia beijingensis</name>
    <dbReference type="NCBI Taxonomy" id="1133344"/>
    <lineage>
        <taxon>Bacteria</taxon>
        <taxon>Pseudomonadati</taxon>
        <taxon>Pseudomonadota</taxon>
        <taxon>Alphaproteobacteria</taxon>
        <taxon>Hyphomicrobiales</taxon>
        <taxon>Methylopilaceae</taxon>
        <taxon>Hansschlegelia</taxon>
    </lineage>
</organism>
<comment type="caution">
    <text evidence="2">The sequence shown here is derived from an EMBL/GenBank/DDBJ whole genome shotgun (WGS) entry which is preliminary data.</text>
</comment>
<name>A0A7W6GHZ0_9HYPH</name>
<feature type="domain" description="GP-PDE" evidence="1">
    <location>
        <begin position="8"/>
        <end position="256"/>
    </location>
</feature>
<evidence type="ECO:0000313" key="3">
    <source>
        <dbReference type="Proteomes" id="UP000528964"/>
    </source>
</evidence>
<dbReference type="SUPFAM" id="SSF51695">
    <property type="entry name" value="PLC-like phosphodiesterases"/>
    <property type="match status" value="1"/>
</dbReference>
<dbReference type="Gene3D" id="3.20.20.190">
    <property type="entry name" value="Phosphatidylinositol (PI) phosphodiesterase"/>
    <property type="match status" value="1"/>
</dbReference>